<evidence type="ECO:0000313" key="2">
    <source>
        <dbReference type="EMBL" id="MBA4536949.1"/>
    </source>
</evidence>
<feature type="domain" description="MOSC" evidence="1">
    <location>
        <begin position="33"/>
        <end position="167"/>
    </location>
</feature>
<evidence type="ECO:0000259" key="1">
    <source>
        <dbReference type="PROSITE" id="PS51340"/>
    </source>
</evidence>
<dbReference type="GO" id="GO:0030151">
    <property type="term" value="F:molybdenum ion binding"/>
    <property type="evidence" value="ECO:0007669"/>
    <property type="project" value="InterPro"/>
</dbReference>
<keyword evidence="4" id="KW-1185">Reference proteome</keyword>
<dbReference type="InterPro" id="IPR052353">
    <property type="entry name" value="Benzoxazolinone_Detox_Enz"/>
</dbReference>
<dbReference type="Pfam" id="PF03475">
    <property type="entry name" value="YiiM_3-alpha"/>
    <property type="match status" value="1"/>
</dbReference>
<dbReference type="InterPro" id="IPR011037">
    <property type="entry name" value="Pyrv_Knase-like_insert_dom_sf"/>
</dbReference>
<dbReference type="Gene3D" id="2.40.33.20">
    <property type="entry name" value="PK beta-barrel domain-like"/>
    <property type="match status" value="1"/>
</dbReference>
<dbReference type="Proteomes" id="UP000570010">
    <property type="component" value="Unassembled WGS sequence"/>
</dbReference>
<dbReference type="PANTHER" id="PTHR30212">
    <property type="entry name" value="PROTEIN YIIM"/>
    <property type="match status" value="1"/>
</dbReference>
<organism evidence="3 4">
    <name type="scientific">Bacillus aquiflavi</name>
    <dbReference type="NCBI Taxonomy" id="2672567"/>
    <lineage>
        <taxon>Bacteria</taxon>
        <taxon>Bacillati</taxon>
        <taxon>Bacillota</taxon>
        <taxon>Bacilli</taxon>
        <taxon>Bacillales</taxon>
        <taxon>Bacillaceae</taxon>
        <taxon>Bacillus</taxon>
    </lineage>
</organism>
<proteinExistence type="predicted"/>
<name>A0A6B3W136_9BACI</name>
<protein>
    <submittedName>
        <fullName evidence="3">MOSC domain-containing protein</fullName>
    </submittedName>
</protein>
<dbReference type="RefSeq" id="WP_163242741.1">
    <property type="nucleotide sequence ID" value="NZ_CP082780.1"/>
</dbReference>
<evidence type="ECO:0000313" key="3">
    <source>
        <dbReference type="EMBL" id="NEY82335.1"/>
    </source>
</evidence>
<dbReference type="AlphaFoldDB" id="A0A6B3W136"/>
<dbReference type="Proteomes" id="UP000472971">
    <property type="component" value="Unassembled WGS sequence"/>
</dbReference>
<evidence type="ECO:0000313" key="4">
    <source>
        <dbReference type="Proteomes" id="UP000472971"/>
    </source>
</evidence>
<dbReference type="EMBL" id="JAAIWN010000031">
    <property type="protein sequence ID" value="NEY82335.1"/>
    <property type="molecule type" value="Genomic_DNA"/>
</dbReference>
<dbReference type="InterPro" id="IPR005163">
    <property type="entry name" value="Tri_helical_YiiM-like"/>
</dbReference>
<dbReference type="PANTHER" id="PTHR30212:SF2">
    <property type="entry name" value="PROTEIN YIIM"/>
    <property type="match status" value="1"/>
</dbReference>
<reference evidence="3 4" key="1">
    <citation type="submission" date="2020-02" db="EMBL/GenBank/DDBJ databases">
        <title>Bacillus aquiflavi sp. nov., isolated from yellow water of strong flavor Chinese baijiu in Yibin region of China.</title>
        <authorList>
            <person name="Xie J."/>
        </authorList>
    </citation>
    <scope>NUCLEOTIDE SEQUENCE [LARGE SCALE GENOMIC DNA]</scope>
    <source>
        <strain evidence="3 4">3H-10</strain>
    </source>
</reference>
<gene>
    <name evidence="3" type="ORF">G4D64_12675</name>
    <name evidence="2" type="ORF">H1Z61_07275</name>
</gene>
<reference evidence="2 5" key="2">
    <citation type="submission" date="2020-07" db="EMBL/GenBank/DDBJ databases">
        <authorList>
            <person name="Feng H."/>
        </authorList>
    </citation>
    <scope>NUCLEOTIDE SEQUENCE [LARGE SCALE GENOMIC DNA]</scope>
    <source>
        <strain evidence="2">S-12</strain>
        <strain evidence="5">s-12</strain>
    </source>
</reference>
<dbReference type="SUPFAM" id="SSF50800">
    <property type="entry name" value="PK beta-barrel domain-like"/>
    <property type="match status" value="1"/>
</dbReference>
<dbReference type="InterPro" id="IPR005302">
    <property type="entry name" value="MoCF_Sase_C"/>
</dbReference>
<dbReference type="GO" id="GO:0030170">
    <property type="term" value="F:pyridoxal phosphate binding"/>
    <property type="evidence" value="ECO:0007669"/>
    <property type="project" value="InterPro"/>
</dbReference>
<dbReference type="Pfam" id="PF03473">
    <property type="entry name" value="MOSC"/>
    <property type="match status" value="1"/>
</dbReference>
<dbReference type="EMBL" id="JACEIO010000013">
    <property type="protein sequence ID" value="MBA4536949.1"/>
    <property type="molecule type" value="Genomic_DNA"/>
</dbReference>
<accession>A0A6B3W136</accession>
<sequence length="218" mass="24791">MSDRQMKLVNLNIGLPKKMTYNENKEIVTGICKKSVDEAYLSYDGFQGDGIADTRYHGGPDRAVCVYADEHYEQWEKEFNIKLPSAAFGENLTVRNMLESDICIGDIYQIGEAVVQISQGRIPCSTITKRIGVPKLLKRIVEEGYTGYLCRVLEEGTIHKNATIKLIKPHPNEISILFANEIYFHRRDDVKGIQKILAVQELADAWRKDLSERLAKLI</sequence>
<comment type="caution">
    <text evidence="3">The sequence shown here is derived from an EMBL/GenBank/DDBJ whole genome shotgun (WGS) entry which is preliminary data.</text>
</comment>
<dbReference type="PROSITE" id="PS51340">
    <property type="entry name" value="MOSC"/>
    <property type="match status" value="1"/>
</dbReference>
<dbReference type="GO" id="GO:0003824">
    <property type="term" value="F:catalytic activity"/>
    <property type="evidence" value="ECO:0007669"/>
    <property type="project" value="InterPro"/>
</dbReference>
<evidence type="ECO:0000313" key="5">
    <source>
        <dbReference type="Proteomes" id="UP000570010"/>
    </source>
</evidence>